<name>A0A2T0VT46_9RHOB</name>
<keyword evidence="1" id="KW-0808">Transferase</keyword>
<gene>
    <name evidence="1" type="ORF">CLV80_1227</name>
</gene>
<dbReference type="Gene3D" id="2.160.10.10">
    <property type="entry name" value="Hexapeptide repeat proteins"/>
    <property type="match status" value="1"/>
</dbReference>
<dbReference type="GO" id="GO:0009001">
    <property type="term" value="F:serine O-acetyltransferase activity"/>
    <property type="evidence" value="ECO:0007669"/>
    <property type="project" value="InterPro"/>
</dbReference>
<keyword evidence="2" id="KW-1185">Reference proteome</keyword>
<accession>A0A2T0VT46</accession>
<protein>
    <submittedName>
        <fullName evidence="1">Serine O-acetyltransferase</fullName>
    </submittedName>
</protein>
<dbReference type="SUPFAM" id="SSF51161">
    <property type="entry name" value="Trimeric LpxA-like enzymes"/>
    <property type="match status" value="1"/>
</dbReference>
<sequence length="142" mass="14860">MQTLVRLQNVAHKLERNKITKLGARVIELIIRLVYGCYLPAGAKIDPTVHFHHNGLAVVVNKLSVIGPNCQIGPQVVLGGRSPIVGAPKLEADVVIHSGAKLIGPITLAQGCIVGANAVVISDVPAFSTAVGVPAKIIQKLT</sequence>
<dbReference type="InterPro" id="IPR005881">
    <property type="entry name" value="Ser_O-AcTrfase"/>
</dbReference>
<dbReference type="PIRSF" id="PIRSF000441">
    <property type="entry name" value="CysE"/>
    <property type="match status" value="1"/>
</dbReference>
<dbReference type="EMBL" id="PVTP01000022">
    <property type="protein sequence ID" value="PRY74073.1"/>
    <property type="molecule type" value="Genomic_DNA"/>
</dbReference>
<reference evidence="1 2" key="1">
    <citation type="submission" date="2018-03" db="EMBL/GenBank/DDBJ databases">
        <title>Genomic Encyclopedia of Archaeal and Bacterial Type Strains, Phase II (KMG-II): from individual species to whole genera.</title>
        <authorList>
            <person name="Goeker M."/>
        </authorList>
    </citation>
    <scope>NUCLEOTIDE SEQUENCE [LARGE SCALE GENOMIC DNA]</scope>
    <source>
        <strain evidence="1 2">DSM 101533</strain>
    </source>
</reference>
<proteinExistence type="predicted"/>
<dbReference type="GO" id="GO:0006535">
    <property type="term" value="P:cysteine biosynthetic process from serine"/>
    <property type="evidence" value="ECO:0007669"/>
    <property type="project" value="InterPro"/>
</dbReference>
<dbReference type="AlphaFoldDB" id="A0A2T0VT46"/>
<dbReference type="OrthoDB" id="7545269at2"/>
<dbReference type="Proteomes" id="UP000238007">
    <property type="component" value="Unassembled WGS sequence"/>
</dbReference>
<dbReference type="InterPro" id="IPR011004">
    <property type="entry name" value="Trimer_LpxA-like_sf"/>
</dbReference>
<evidence type="ECO:0000313" key="1">
    <source>
        <dbReference type="EMBL" id="PRY74073.1"/>
    </source>
</evidence>
<evidence type="ECO:0000313" key="2">
    <source>
        <dbReference type="Proteomes" id="UP000238007"/>
    </source>
</evidence>
<dbReference type="GO" id="GO:0005737">
    <property type="term" value="C:cytoplasm"/>
    <property type="evidence" value="ECO:0007669"/>
    <property type="project" value="InterPro"/>
</dbReference>
<dbReference type="RefSeq" id="WP_106359360.1">
    <property type="nucleotide sequence ID" value="NZ_PVTP01000022.1"/>
</dbReference>
<dbReference type="PANTHER" id="PTHR42811">
    <property type="entry name" value="SERINE ACETYLTRANSFERASE"/>
    <property type="match status" value="1"/>
</dbReference>
<comment type="caution">
    <text evidence="1">The sequence shown here is derived from an EMBL/GenBank/DDBJ whole genome shotgun (WGS) entry which is preliminary data.</text>
</comment>
<organism evidence="1 2">
    <name type="scientific">Yoonia maritima</name>
    <dbReference type="NCBI Taxonomy" id="1435347"/>
    <lineage>
        <taxon>Bacteria</taxon>
        <taxon>Pseudomonadati</taxon>
        <taxon>Pseudomonadota</taxon>
        <taxon>Alphaproteobacteria</taxon>
        <taxon>Rhodobacterales</taxon>
        <taxon>Paracoccaceae</taxon>
        <taxon>Yoonia</taxon>
    </lineage>
</organism>